<dbReference type="NCBIfam" id="NF045579">
    <property type="entry name" value="rhamnoside_JR"/>
    <property type="match status" value="1"/>
</dbReference>
<dbReference type="AlphaFoldDB" id="A0A6C2U182"/>
<dbReference type="PANTHER" id="PTHR43817:SF1">
    <property type="entry name" value="HYDROLASE, FAMILY 43, PUTATIVE (AFU_ORTHOLOGUE AFUA_3G01660)-RELATED"/>
    <property type="match status" value="1"/>
</dbReference>
<keyword evidence="2" id="KW-0378">Hydrolase</keyword>
<evidence type="ECO:0008006" key="6">
    <source>
        <dbReference type="Google" id="ProtNLM"/>
    </source>
</evidence>
<feature type="chain" id="PRO_5025470376" description="Glycosyl hydrolases family 2 sugar binding domain-containing protein" evidence="3">
    <location>
        <begin position="20"/>
        <end position="1117"/>
    </location>
</feature>
<evidence type="ECO:0000256" key="1">
    <source>
        <dbReference type="ARBA" id="ARBA00022729"/>
    </source>
</evidence>
<proteinExistence type="predicted"/>
<dbReference type="Proteomes" id="UP000366872">
    <property type="component" value="Unassembled WGS sequence"/>
</dbReference>
<evidence type="ECO:0000313" key="4">
    <source>
        <dbReference type="EMBL" id="VGO13647.1"/>
    </source>
</evidence>
<reference evidence="4 5" key="1">
    <citation type="submission" date="2019-04" db="EMBL/GenBank/DDBJ databases">
        <authorList>
            <person name="Van Vliet M D."/>
        </authorList>
    </citation>
    <scope>NUCLEOTIDE SEQUENCE [LARGE SCALE GENOMIC DNA]</scope>
    <source>
        <strain evidence="4 5">F1</strain>
    </source>
</reference>
<accession>A0A6C2U182</accession>
<keyword evidence="1 3" id="KW-0732">Signal</keyword>
<evidence type="ECO:0000256" key="3">
    <source>
        <dbReference type="SAM" id="SignalP"/>
    </source>
</evidence>
<protein>
    <recommendedName>
        <fullName evidence="6">Glycosyl hydrolases family 2 sugar binding domain-containing protein</fullName>
    </recommendedName>
</protein>
<dbReference type="InterPro" id="IPR008979">
    <property type="entry name" value="Galactose-bd-like_sf"/>
</dbReference>
<dbReference type="Gene3D" id="2.60.120.260">
    <property type="entry name" value="Galactose-binding domain-like"/>
    <property type="match status" value="1"/>
</dbReference>
<dbReference type="Pfam" id="PF17132">
    <property type="entry name" value="Glyco_hydro_106"/>
    <property type="match status" value="1"/>
</dbReference>
<organism evidence="4 5">
    <name type="scientific">Pontiella desulfatans</name>
    <dbReference type="NCBI Taxonomy" id="2750659"/>
    <lineage>
        <taxon>Bacteria</taxon>
        <taxon>Pseudomonadati</taxon>
        <taxon>Kiritimatiellota</taxon>
        <taxon>Kiritimatiellia</taxon>
        <taxon>Kiritimatiellales</taxon>
        <taxon>Pontiellaceae</taxon>
        <taxon>Pontiella</taxon>
    </lineage>
</organism>
<evidence type="ECO:0000256" key="2">
    <source>
        <dbReference type="ARBA" id="ARBA00022801"/>
    </source>
</evidence>
<keyword evidence="5" id="KW-1185">Reference proteome</keyword>
<sequence>MKNVLKWMLVLGLAANGFAGESLVEKFEQPPAECAPGVFWYWLNGRVTAEGIDADLEAMKEAGIQEVRLFNVAHFFTQPSTALQPVRVLSPEWRKLMKQALKKADELGMSVNLYNSMEGWSSTGGPAITPELAMQRVTWSELKLKGGTRFQGKLPMPRHGFDFYREIAVVAFPTPKSEIDEPVPVITSDVSGFDPTKLSNDPVPSIGFSSYCYDFKQTRADLAMLPAALEKKRHITLTYEKPFAARSFRLYPAFSTPWISDMLATGELQRSDDGTAWETVHPFALQGYTPLDFNFTAKPAKYWRVVLSGERDLPLDELRLSAAYRIGNWTSKSFFSFRHLMEFSEIEHYENPAPASDIIKKESIINLSSKMNADGELDWKVPPGNWTVLRFGYTPTGSEVRPAGCGAEGLENDKLSAASLDAHWAQAIQPWLDDPETRGRFDTVHIDSYEAGSQNWTPKMPEEFEKRNGYDITPYLPVMIGRGVDSDLDSERFLWDLRTTVCDMVTENYFGHFRDLCHAAGKKSSLEAYGDNGTLNVISAAKTADLTMVENGGYYYTKMASSPAHLYGKKVITTEAFTVTSTTKGTDFSTAFWDLKPWGDSFFSAGINHVGYHVYTAQPYGDDIKPGLTLGQAGTHFNRGHTWWPEMPAFSTYLARTSYLLQQGRFVGDVLFFYGEGSPKNYSFTKLHSDSIYSLPRGYDCDFGDLDVLLTRITVKDGMLTTPDGIAYKMLVVPNESDAMTPQLVKRIGELVKAGAIVMAPKPKLSPSLRKQPQADATIRKMADEIWGDCDGVKATAHTYGKGKILWGEPLAEVLVKEKMEPAVISPVLTGVHLDDHGTSRGHWKWIQRRLPEGDLFFVVNGTDENVTTEFSFRTDGTSPQWFDAVTGKARMLPEFKKSDGRVSLNLEFAPRQSGFIFFANQEKPATGTNIQTLETMKTLEGAWEVSFDPAWGGPAKTTFPMLTDWSKNADDGIKYYSGRATYTKSFTMPSAEKGRKYFLDLGTVKNLANVTLNGKKLGTVWCAPWQIEIEPKPGKNVVEIEVVNLWVNRLIGDMKFDPDGVERHAKGTAKRLPAWLDGSVPRSDKRYTFSLYNPWKADSPLQPSGLLGPVTIKVVE</sequence>
<dbReference type="EMBL" id="CAAHFG010000001">
    <property type="protein sequence ID" value="VGO13647.1"/>
    <property type="molecule type" value="Genomic_DNA"/>
</dbReference>
<evidence type="ECO:0000313" key="5">
    <source>
        <dbReference type="Proteomes" id="UP000366872"/>
    </source>
</evidence>
<dbReference type="RefSeq" id="WP_136079198.1">
    <property type="nucleotide sequence ID" value="NZ_CAAHFG010000001.1"/>
</dbReference>
<dbReference type="SUPFAM" id="SSF49785">
    <property type="entry name" value="Galactose-binding domain-like"/>
    <property type="match status" value="1"/>
</dbReference>
<feature type="signal peptide" evidence="3">
    <location>
        <begin position="1"/>
        <end position="19"/>
    </location>
</feature>
<gene>
    <name evidence="4" type="ORF">PDESU_02204</name>
</gene>
<dbReference type="GO" id="GO:0016787">
    <property type="term" value="F:hydrolase activity"/>
    <property type="evidence" value="ECO:0007669"/>
    <property type="project" value="UniProtKB-KW"/>
</dbReference>
<name>A0A6C2U182_PONDE</name>
<dbReference type="PANTHER" id="PTHR43817">
    <property type="entry name" value="GLYCOSYL HYDROLASE"/>
    <property type="match status" value="1"/>
</dbReference>